<dbReference type="InterPro" id="IPR020846">
    <property type="entry name" value="MFS_dom"/>
</dbReference>
<evidence type="ECO:0000256" key="8">
    <source>
        <dbReference type="SAM" id="Phobius"/>
    </source>
</evidence>
<feature type="transmembrane region" description="Helical" evidence="8">
    <location>
        <begin position="47"/>
        <end position="64"/>
    </location>
</feature>
<dbReference type="RefSeq" id="WP_265424504.1">
    <property type="nucleotide sequence ID" value="NZ_JAPFPW010000005.1"/>
</dbReference>
<evidence type="ECO:0000256" key="6">
    <source>
        <dbReference type="ARBA" id="ARBA00022989"/>
    </source>
</evidence>
<feature type="transmembrane region" description="Helical" evidence="8">
    <location>
        <begin position="275"/>
        <end position="295"/>
    </location>
</feature>
<keyword evidence="3" id="KW-0813">Transport</keyword>
<keyword evidence="4" id="KW-1003">Cell membrane</keyword>
<dbReference type="Pfam" id="PF07690">
    <property type="entry name" value="MFS_1"/>
    <property type="match status" value="1"/>
</dbReference>
<feature type="chain" id="PRO_5045917133" evidence="9">
    <location>
        <begin position="24"/>
        <end position="398"/>
    </location>
</feature>
<keyword evidence="5 8" id="KW-0812">Transmembrane</keyword>
<evidence type="ECO:0000256" key="5">
    <source>
        <dbReference type="ARBA" id="ARBA00022692"/>
    </source>
</evidence>
<dbReference type="InterPro" id="IPR036259">
    <property type="entry name" value="MFS_trans_sf"/>
</dbReference>
<evidence type="ECO:0000256" key="3">
    <source>
        <dbReference type="ARBA" id="ARBA00022448"/>
    </source>
</evidence>
<dbReference type="PANTHER" id="PTHR42718">
    <property type="entry name" value="MAJOR FACILITATOR SUPERFAMILY MULTIDRUG TRANSPORTER MFSC"/>
    <property type="match status" value="1"/>
</dbReference>
<comment type="caution">
    <text evidence="11">The sequence shown here is derived from an EMBL/GenBank/DDBJ whole genome shotgun (WGS) entry which is preliminary data.</text>
</comment>
<evidence type="ECO:0000313" key="11">
    <source>
        <dbReference type="EMBL" id="MCW7753634.1"/>
    </source>
</evidence>
<dbReference type="PANTHER" id="PTHR42718:SF9">
    <property type="entry name" value="MAJOR FACILITATOR SUPERFAMILY MULTIDRUG TRANSPORTER MFSC"/>
    <property type="match status" value="1"/>
</dbReference>
<reference evidence="11 12" key="1">
    <citation type="submission" date="2022-11" db="EMBL/GenBank/DDBJ databases">
        <title>Desulfobotulus tamanensis H1 sp. nov. - anaerobic, alkaliphilic, sulphate reducing bacterium isolated from terrestrial mud volcano.</title>
        <authorList>
            <person name="Frolova A."/>
            <person name="Merkel A.Y."/>
            <person name="Slobodkin A.I."/>
        </authorList>
    </citation>
    <scope>NUCLEOTIDE SEQUENCE [LARGE SCALE GENOMIC DNA]</scope>
    <source>
        <strain evidence="11 12">H1</strain>
    </source>
</reference>
<feature type="transmembrane region" description="Helical" evidence="8">
    <location>
        <begin position="133"/>
        <end position="155"/>
    </location>
</feature>
<dbReference type="Gene3D" id="1.20.1720.10">
    <property type="entry name" value="Multidrug resistance protein D"/>
    <property type="match status" value="1"/>
</dbReference>
<evidence type="ECO:0000259" key="10">
    <source>
        <dbReference type="PROSITE" id="PS50850"/>
    </source>
</evidence>
<keyword evidence="7 8" id="KW-0472">Membrane</keyword>
<evidence type="ECO:0000256" key="1">
    <source>
        <dbReference type="ARBA" id="ARBA00004651"/>
    </source>
</evidence>
<name>A0ABT3N857_9BACT</name>
<dbReference type="Proteomes" id="UP001209681">
    <property type="component" value="Unassembled WGS sequence"/>
</dbReference>
<evidence type="ECO:0000256" key="9">
    <source>
        <dbReference type="SAM" id="SignalP"/>
    </source>
</evidence>
<dbReference type="CDD" id="cd17320">
    <property type="entry name" value="MFS_MdfA_MDR_like"/>
    <property type="match status" value="1"/>
</dbReference>
<gene>
    <name evidence="11" type="ORF">OOT00_06500</name>
</gene>
<sequence length="398" mass="43124">MKKNTMGHLIALIALLSAFPPLATDMYLPALPTLQRQWNQPLSTVNLTLVGFFVTYCFFLLVYGPLSDRFGRKPPLMVGIIIYVIACFLCATAPSIYHLILYRVLQASGAAAASAIALAIIKDRIPGLKREQVMAHVAIITAMAPMIAPVIGGLLMMRFSWPWIFILQGVLGIISLGGVLMMEESLKRNDQTPSSFLQRYIGVLKNRRFISLVLVISLVGLPLFSFIGGSSYIYITAMGLSESTFGFLFGGNALCFMIGSFCCSKLAPRMGGMRLITIGFSGMLLGGLGILFLPLSGPAKMALPMAFITFCIGLSRPPSNNIALEQVDVDAGSASSILIFIYFVMGALAMAFISLDWADKIRTIGLMATFSGGTCLLCWQLLKPHIRLPVIEAGAQRV</sequence>
<dbReference type="InterPro" id="IPR011701">
    <property type="entry name" value="MFS"/>
</dbReference>
<feature type="domain" description="Major facilitator superfamily (MFS) profile" evidence="10">
    <location>
        <begin position="9"/>
        <end position="398"/>
    </location>
</feature>
<feature type="transmembrane region" description="Helical" evidence="8">
    <location>
        <begin position="100"/>
        <end position="121"/>
    </location>
</feature>
<dbReference type="PROSITE" id="PS50850">
    <property type="entry name" value="MFS"/>
    <property type="match status" value="1"/>
</dbReference>
<comment type="subcellular location">
    <subcellularLocation>
        <location evidence="1">Cell membrane</location>
        <topology evidence="1">Multi-pass membrane protein</topology>
    </subcellularLocation>
</comment>
<evidence type="ECO:0000313" key="12">
    <source>
        <dbReference type="Proteomes" id="UP001209681"/>
    </source>
</evidence>
<feature type="transmembrane region" description="Helical" evidence="8">
    <location>
        <begin position="245"/>
        <end position="263"/>
    </location>
</feature>
<keyword evidence="9" id="KW-0732">Signal</keyword>
<proteinExistence type="inferred from homology"/>
<feature type="signal peptide" evidence="9">
    <location>
        <begin position="1"/>
        <end position="23"/>
    </location>
</feature>
<evidence type="ECO:0000256" key="4">
    <source>
        <dbReference type="ARBA" id="ARBA00022475"/>
    </source>
</evidence>
<dbReference type="InterPro" id="IPR004812">
    <property type="entry name" value="Efflux_drug-R_Bcr/CmlA"/>
</dbReference>
<evidence type="ECO:0000256" key="7">
    <source>
        <dbReference type="ARBA" id="ARBA00023136"/>
    </source>
</evidence>
<dbReference type="SUPFAM" id="SSF103473">
    <property type="entry name" value="MFS general substrate transporter"/>
    <property type="match status" value="1"/>
</dbReference>
<evidence type="ECO:0000256" key="2">
    <source>
        <dbReference type="ARBA" id="ARBA00006236"/>
    </source>
</evidence>
<feature type="transmembrane region" description="Helical" evidence="8">
    <location>
        <begin position="209"/>
        <end position="233"/>
    </location>
</feature>
<protein>
    <submittedName>
        <fullName evidence="11">Multidrug effflux MFS transporter</fullName>
    </submittedName>
</protein>
<dbReference type="NCBIfam" id="TIGR00710">
    <property type="entry name" value="efflux_Bcr_CflA"/>
    <property type="match status" value="1"/>
</dbReference>
<accession>A0ABT3N857</accession>
<feature type="transmembrane region" description="Helical" evidence="8">
    <location>
        <begin position="161"/>
        <end position="182"/>
    </location>
</feature>
<feature type="transmembrane region" description="Helical" evidence="8">
    <location>
        <begin position="76"/>
        <end position="94"/>
    </location>
</feature>
<comment type="similarity">
    <text evidence="2">Belongs to the major facilitator superfamily. Bcr/CmlA family.</text>
</comment>
<organism evidence="11 12">
    <name type="scientific">Desulfobotulus pelophilus</name>
    <dbReference type="NCBI Taxonomy" id="2823377"/>
    <lineage>
        <taxon>Bacteria</taxon>
        <taxon>Pseudomonadati</taxon>
        <taxon>Thermodesulfobacteriota</taxon>
        <taxon>Desulfobacteria</taxon>
        <taxon>Desulfobacterales</taxon>
        <taxon>Desulfobacteraceae</taxon>
        <taxon>Desulfobotulus</taxon>
    </lineage>
</organism>
<feature type="transmembrane region" description="Helical" evidence="8">
    <location>
        <begin position="331"/>
        <end position="355"/>
    </location>
</feature>
<keyword evidence="6 8" id="KW-1133">Transmembrane helix</keyword>
<dbReference type="EMBL" id="JAPFPW010000005">
    <property type="protein sequence ID" value="MCW7753634.1"/>
    <property type="molecule type" value="Genomic_DNA"/>
</dbReference>
<keyword evidence="12" id="KW-1185">Reference proteome</keyword>